<sequence length="323" mass="34228">MARRAFGRVPGSSRGYATAAPTSTEPKRLGLIGARGYTGQALTTLLSGHPPPQPLARLLSPTRRFAARRDVENMEKEGVVDAWVMALPNGVCKPFVDAVDRGAKERGENASVVVDLGADYRFENDWTYGLPGCYATSTQLLLAPLVPYLKPGYLPTVFGVSGYSGAGTIMENDPATGKLVTKPKVSAESLKGGIKPYSLTGHIHEREAGHHLSTLLTSEAGPVKVAFVPSVAPWFSGIISTASVPLKEKNDSQGCGWVKDVAQLQDVEGEHGWTVGGFQMSVEGDRVVVVGGLDNLLKGAATQCLQNLNLALGYAEYAGIPTH</sequence>
<dbReference type="InterPro" id="IPR036291">
    <property type="entry name" value="NAD(P)-bd_dom_sf"/>
</dbReference>
<evidence type="ECO:0000256" key="2">
    <source>
        <dbReference type="ARBA" id="ARBA00022605"/>
    </source>
</evidence>
<dbReference type="SUPFAM" id="SSF55347">
    <property type="entry name" value="Glyceraldehyde-3-phosphate dehydrogenase-like, C-terminal domain"/>
    <property type="match status" value="1"/>
</dbReference>
<evidence type="ECO:0000256" key="1">
    <source>
        <dbReference type="ARBA" id="ARBA00022571"/>
    </source>
</evidence>
<evidence type="ECO:0000313" key="8">
    <source>
        <dbReference type="Proteomes" id="UP001148786"/>
    </source>
</evidence>
<dbReference type="GO" id="GO:0016620">
    <property type="term" value="F:oxidoreductase activity, acting on the aldehyde or oxo group of donors, NAD or NADP as acceptor"/>
    <property type="evidence" value="ECO:0007669"/>
    <property type="project" value="InterPro"/>
</dbReference>
<evidence type="ECO:0000256" key="4">
    <source>
        <dbReference type="ARBA" id="ARBA00023002"/>
    </source>
</evidence>
<evidence type="ECO:0000256" key="3">
    <source>
        <dbReference type="ARBA" id="ARBA00022857"/>
    </source>
</evidence>
<dbReference type="GO" id="GO:0051287">
    <property type="term" value="F:NAD binding"/>
    <property type="evidence" value="ECO:0007669"/>
    <property type="project" value="InterPro"/>
</dbReference>
<reference evidence="7" key="1">
    <citation type="submission" date="2022-07" db="EMBL/GenBank/DDBJ databases">
        <title>Genome Sequence of Agrocybe chaxingu.</title>
        <authorList>
            <person name="Buettner E."/>
        </authorList>
    </citation>
    <scope>NUCLEOTIDE SEQUENCE</scope>
    <source>
        <strain evidence="7">MP-N11</strain>
    </source>
</reference>
<dbReference type="PANTHER" id="PTHR32338">
    <property type="entry name" value="N-ACETYL-GAMMA-GLUTAMYL-PHOSPHATE REDUCTASE, CHLOROPLASTIC-RELATED-RELATED"/>
    <property type="match status" value="1"/>
</dbReference>
<gene>
    <name evidence="7" type="ORF">NLJ89_g10890</name>
</gene>
<evidence type="ECO:0000259" key="6">
    <source>
        <dbReference type="SMART" id="SM00859"/>
    </source>
</evidence>
<evidence type="ECO:0000256" key="5">
    <source>
        <dbReference type="SAM" id="MobiDB-lite"/>
    </source>
</evidence>
<feature type="region of interest" description="Disordered" evidence="5">
    <location>
        <begin position="1"/>
        <end position="24"/>
    </location>
</feature>
<dbReference type="EMBL" id="JANKHO010002183">
    <property type="protein sequence ID" value="KAJ3494051.1"/>
    <property type="molecule type" value="Genomic_DNA"/>
</dbReference>
<name>A0A9W8JXB1_9AGAR</name>
<dbReference type="Gene3D" id="3.30.360.10">
    <property type="entry name" value="Dihydrodipicolinate Reductase, domain 2"/>
    <property type="match status" value="1"/>
</dbReference>
<dbReference type="SMART" id="SM00859">
    <property type="entry name" value="Semialdhyde_dh"/>
    <property type="match status" value="1"/>
</dbReference>
<feature type="domain" description="Semialdehyde dehydrogenase NAD-binding" evidence="6">
    <location>
        <begin position="28"/>
        <end position="141"/>
    </location>
</feature>
<protein>
    <recommendedName>
        <fullName evidence="6">Semialdehyde dehydrogenase NAD-binding domain-containing protein</fullName>
    </recommendedName>
</protein>
<organism evidence="7 8">
    <name type="scientific">Agrocybe chaxingu</name>
    <dbReference type="NCBI Taxonomy" id="84603"/>
    <lineage>
        <taxon>Eukaryota</taxon>
        <taxon>Fungi</taxon>
        <taxon>Dikarya</taxon>
        <taxon>Basidiomycota</taxon>
        <taxon>Agaricomycotina</taxon>
        <taxon>Agaricomycetes</taxon>
        <taxon>Agaricomycetidae</taxon>
        <taxon>Agaricales</taxon>
        <taxon>Agaricineae</taxon>
        <taxon>Strophariaceae</taxon>
        <taxon>Agrocybe</taxon>
    </lineage>
</organism>
<evidence type="ECO:0000313" key="7">
    <source>
        <dbReference type="EMBL" id="KAJ3494051.1"/>
    </source>
</evidence>
<dbReference type="Proteomes" id="UP001148786">
    <property type="component" value="Unassembled WGS sequence"/>
</dbReference>
<accession>A0A9W8JXB1</accession>
<dbReference type="SUPFAM" id="SSF51735">
    <property type="entry name" value="NAD(P)-binding Rossmann-fold domains"/>
    <property type="match status" value="1"/>
</dbReference>
<dbReference type="InterPro" id="IPR058924">
    <property type="entry name" value="AGPR_dimerisation_dom"/>
</dbReference>
<dbReference type="PANTHER" id="PTHR32338:SF10">
    <property type="entry name" value="N-ACETYL-GAMMA-GLUTAMYL-PHOSPHATE REDUCTASE, CHLOROPLASTIC-RELATED"/>
    <property type="match status" value="1"/>
</dbReference>
<proteinExistence type="predicted"/>
<dbReference type="InterPro" id="IPR000534">
    <property type="entry name" value="Semialdehyde_DH_NAD-bd"/>
</dbReference>
<keyword evidence="1" id="KW-0055">Arginine biosynthesis</keyword>
<dbReference type="InterPro" id="IPR050085">
    <property type="entry name" value="AGPR"/>
</dbReference>
<comment type="caution">
    <text evidence="7">The sequence shown here is derived from an EMBL/GenBank/DDBJ whole genome shotgun (WGS) entry which is preliminary data.</text>
</comment>
<dbReference type="OrthoDB" id="438291at2759"/>
<keyword evidence="8" id="KW-1185">Reference proteome</keyword>
<dbReference type="Pfam" id="PF22698">
    <property type="entry name" value="Semialdhyde_dhC_1"/>
    <property type="match status" value="1"/>
</dbReference>
<dbReference type="AlphaFoldDB" id="A0A9W8JXB1"/>
<keyword evidence="3" id="KW-0521">NADP</keyword>
<keyword evidence="4" id="KW-0560">Oxidoreductase</keyword>
<dbReference type="GO" id="GO:0006526">
    <property type="term" value="P:L-arginine biosynthetic process"/>
    <property type="evidence" value="ECO:0007669"/>
    <property type="project" value="UniProtKB-KW"/>
</dbReference>
<keyword evidence="2" id="KW-0028">Amino-acid biosynthesis</keyword>